<organism evidence="2 3">
    <name type="scientific">Virgisporangium aurantiacum</name>
    <dbReference type="NCBI Taxonomy" id="175570"/>
    <lineage>
        <taxon>Bacteria</taxon>
        <taxon>Bacillati</taxon>
        <taxon>Actinomycetota</taxon>
        <taxon>Actinomycetes</taxon>
        <taxon>Micromonosporales</taxon>
        <taxon>Micromonosporaceae</taxon>
        <taxon>Virgisporangium</taxon>
    </lineage>
</organism>
<proteinExistence type="predicted"/>
<dbReference type="InterPro" id="IPR005135">
    <property type="entry name" value="Endo/exonuclease/phosphatase"/>
</dbReference>
<comment type="caution">
    <text evidence="2">The sequence shown here is derived from an EMBL/GenBank/DDBJ whole genome shotgun (WGS) entry which is preliminary data.</text>
</comment>
<sequence>MIVNLSRDTGVFMRILRALVTVAVTVAGLLPAVLLPATAASAATVNQTLHVWTWNVAGQKLNGGATGNGLITVLGNSIRNRGTDLAAVNELCWSQYKAIQKNLRDSGWPQDVENFSRFEATNATGCSGGEQYGIALFSRAPMGTANRITLPDDGRVEKRKLLCAPLSARPHLRFCTTHITTLDTTINGAPINVQQLNAVRAQLEAWNAAGDTVVIAGDFNAQPNYVRLDNWYAPSVSTPNNAGNTGAYRELDDTDSRCVGYGENTQDAGTPAGPCGPGKKIDLIFARENRIVGTYDGDSLSISTDCGGPCSDHRIVIGTVTVAVTT</sequence>
<dbReference type="GO" id="GO:0003824">
    <property type="term" value="F:catalytic activity"/>
    <property type="evidence" value="ECO:0007669"/>
    <property type="project" value="InterPro"/>
</dbReference>
<keyword evidence="3" id="KW-1185">Reference proteome</keyword>
<gene>
    <name evidence="2" type="ORF">Vau01_053090</name>
</gene>
<dbReference type="SUPFAM" id="SSF56219">
    <property type="entry name" value="DNase I-like"/>
    <property type="match status" value="1"/>
</dbReference>
<dbReference type="Gene3D" id="3.60.10.10">
    <property type="entry name" value="Endonuclease/exonuclease/phosphatase"/>
    <property type="match status" value="1"/>
</dbReference>
<evidence type="ECO:0000313" key="3">
    <source>
        <dbReference type="Proteomes" id="UP000612585"/>
    </source>
</evidence>
<feature type="domain" description="Endonuclease/exonuclease/phosphatase" evidence="1">
    <location>
        <begin position="53"/>
        <end position="313"/>
    </location>
</feature>
<evidence type="ECO:0000313" key="2">
    <source>
        <dbReference type="EMBL" id="GIJ57793.1"/>
    </source>
</evidence>
<protein>
    <recommendedName>
        <fullName evidence="1">Endonuclease/exonuclease/phosphatase domain-containing protein</fullName>
    </recommendedName>
</protein>
<dbReference type="AlphaFoldDB" id="A0A8J4E1H9"/>
<name>A0A8J4E1H9_9ACTN</name>
<evidence type="ECO:0000259" key="1">
    <source>
        <dbReference type="Pfam" id="PF03372"/>
    </source>
</evidence>
<dbReference type="Pfam" id="PF03372">
    <property type="entry name" value="Exo_endo_phos"/>
    <property type="match status" value="1"/>
</dbReference>
<dbReference type="Proteomes" id="UP000612585">
    <property type="component" value="Unassembled WGS sequence"/>
</dbReference>
<dbReference type="InterPro" id="IPR036691">
    <property type="entry name" value="Endo/exonu/phosph_ase_sf"/>
</dbReference>
<reference evidence="2" key="1">
    <citation type="submission" date="2021-01" db="EMBL/GenBank/DDBJ databases">
        <title>Whole genome shotgun sequence of Virgisporangium aurantiacum NBRC 16421.</title>
        <authorList>
            <person name="Komaki H."/>
            <person name="Tamura T."/>
        </authorList>
    </citation>
    <scope>NUCLEOTIDE SEQUENCE</scope>
    <source>
        <strain evidence="2">NBRC 16421</strain>
    </source>
</reference>
<accession>A0A8J4E1H9</accession>
<dbReference type="EMBL" id="BOPG01000033">
    <property type="protein sequence ID" value="GIJ57793.1"/>
    <property type="molecule type" value="Genomic_DNA"/>
</dbReference>